<comment type="catalytic activity">
    <reaction evidence="5">
        <text>a quinone + NADH + 5 H(+)(in) = a quinol + NAD(+) + 4 H(+)(out)</text>
        <dbReference type="Rhea" id="RHEA:57888"/>
        <dbReference type="ChEBI" id="CHEBI:15378"/>
        <dbReference type="ChEBI" id="CHEBI:24646"/>
        <dbReference type="ChEBI" id="CHEBI:57540"/>
        <dbReference type="ChEBI" id="CHEBI:57945"/>
        <dbReference type="ChEBI" id="CHEBI:132124"/>
    </reaction>
</comment>
<keyword evidence="5" id="KW-1278">Translocase</keyword>
<feature type="transmembrane region" description="Helical" evidence="5">
    <location>
        <begin position="435"/>
        <end position="458"/>
    </location>
</feature>
<dbReference type="InterPro" id="IPR001750">
    <property type="entry name" value="ND/Mrp_TM"/>
</dbReference>
<dbReference type="GO" id="GO:0050136">
    <property type="term" value="F:NADH dehydrogenase (quinone) (non-electrogenic) activity"/>
    <property type="evidence" value="ECO:0007669"/>
    <property type="project" value="UniProtKB-UniRule"/>
</dbReference>
<feature type="transmembrane region" description="Helical" evidence="5">
    <location>
        <begin position="189"/>
        <end position="213"/>
    </location>
</feature>
<comment type="function">
    <text evidence="5">NDH-1 shuttles electrons from NADH, via FMN and iron-sulfur (Fe-S) centers, to quinones in the respiratory chain. The immediate electron acceptor for the enzyme in this species is believed to be a menaquinone. Couples the redox reaction to proton translocation (for every two electrons transferred, four hydrogen ions are translocated across the cytoplasmic membrane), and thus conserves the redox energy in a proton gradient.</text>
</comment>
<keyword evidence="5" id="KW-0874">Quinone</keyword>
<dbReference type="GO" id="GO:0048038">
    <property type="term" value="F:quinone binding"/>
    <property type="evidence" value="ECO:0007669"/>
    <property type="project" value="UniProtKB-KW"/>
</dbReference>
<dbReference type="AlphaFoldDB" id="A0A521CLA0"/>
<evidence type="ECO:0000256" key="2">
    <source>
        <dbReference type="ARBA" id="ARBA00022692"/>
    </source>
</evidence>
<evidence type="ECO:0000259" key="7">
    <source>
        <dbReference type="Pfam" id="PF00361"/>
    </source>
</evidence>
<feature type="transmembrane region" description="Helical" evidence="5">
    <location>
        <begin position="360"/>
        <end position="382"/>
    </location>
</feature>
<dbReference type="GO" id="GO:0012505">
    <property type="term" value="C:endomembrane system"/>
    <property type="evidence" value="ECO:0007669"/>
    <property type="project" value="UniProtKB-SubCell"/>
</dbReference>
<keyword evidence="9" id="KW-1185">Reference proteome</keyword>
<sequence length="463" mass="50172">MNTLIAITGLGIFCLLFEILNLRKAIIPITILGLLGVLALNYCEFGTEQSYYNNMIAVSKFSTAFSSLFIVLTIFLVALSHNFYQNHPTKISDYVAIKVFLLAGAVAMVSFGNLAMFFLGIEILSIALYVLAASDRLNIKSNEAGMKYFLMGSFASGIILFGICLIYGAMGTFDITEIHESALSAELPIWFPIGLILMIIGMLFKVAAVPFHFWAPDVYEGSPALTTALMSTLAKVVAIATLFKLISGMNVIASLENQDLLHTFEVIVVIISIASMSVGNIMALRQVNVKRMLAFSGISHAGFMLMTLLTVSASAGVLLYYTAAYALAGIAAFSVILYVCRDQDNEDITNFHGLGKTNPLLAAVLTASLLSMAGIPIFSGFFAKLFLFNQTIQAGYIGLVIVAVINSIISVGYYFKLIIAMYSKEPNQERTGRPFLIYATAVVSIVLNIALGLFPSLVLDLLK</sequence>
<dbReference type="NCBIfam" id="TIGR01770">
    <property type="entry name" value="NDH_I_N"/>
    <property type="match status" value="1"/>
</dbReference>
<keyword evidence="5" id="KW-0813">Transport</keyword>
<proteinExistence type="inferred from homology"/>
<feature type="transmembrane region" description="Helical" evidence="5">
    <location>
        <begin position="55"/>
        <end position="79"/>
    </location>
</feature>
<keyword evidence="4 5" id="KW-0472">Membrane</keyword>
<organism evidence="8 9">
    <name type="scientific">Flavobacterium nitrogenifigens</name>
    <dbReference type="NCBI Taxonomy" id="1617283"/>
    <lineage>
        <taxon>Bacteria</taxon>
        <taxon>Pseudomonadati</taxon>
        <taxon>Bacteroidota</taxon>
        <taxon>Flavobacteriia</taxon>
        <taxon>Flavobacteriales</taxon>
        <taxon>Flavobacteriaceae</taxon>
        <taxon>Flavobacterium</taxon>
    </lineage>
</organism>
<evidence type="ECO:0000256" key="1">
    <source>
        <dbReference type="ARBA" id="ARBA00004127"/>
    </source>
</evidence>
<keyword evidence="3 5" id="KW-1133">Transmembrane helix</keyword>
<comment type="subcellular location">
    <subcellularLocation>
        <location evidence="5">Cell membrane</location>
        <topology evidence="5">Multi-pass membrane protein</topology>
    </subcellularLocation>
    <subcellularLocation>
        <location evidence="1">Endomembrane system</location>
        <topology evidence="1">Multi-pass membrane protein</topology>
    </subcellularLocation>
    <subcellularLocation>
        <location evidence="6">Membrane</location>
        <topology evidence="6">Multi-pass membrane protein</topology>
    </subcellularLocation>
</comment>
<dbReference type="GO" id="GO:0008137">
    <property type="term" value="F:NADH dehydrogenase (ubiquinone) activity"/>
    <property type="evidence" value="ECO:0007669"/>
    <property type="project" value="InterPro"/>
</dbReference>
<dbReference type="RefSeq" id="WP_111378912.1">
    <property type="nucleotide sequence ID" value="NZ_CP043612.1"/>
</dbReference>
<comment type="subunit">
    <text evidence="5">NDH-1 is composed of 14 different subunits. Subunits NuoA, H, J, K, L, M, N constitute the membrane sector of the complex.</text>
</comment>
<feature type="transmembrane region" description="Helical" evidence="5">
    <location>
        <begin position="266"/>
        <end position="285"/>
    </location>
</feature>
<comment type="similarity">
    <text evidence="5">Belongs to the complex I subunit 2 family.</text>
</comment>
<name>A0A521CLA0_9FLAO</name>
<feature type="domain" description="NADH:quinone oxidoreductase/Mrp antiporter transmembrane" evidence="7">
    <location>
        <begin position="113"/>
        <end position="410"/>
    </location>
</feature>
<dbReference type="InterPro" id="IPR010096">
    <property type="entry name" value="NADH-Q_OxRdtase_suN/2"/>
</dbReference>
<dbReference type="Pfam" id="PF00361">
    <property type="entry name" value="Proton_antipo_M"/>
    <property type="match status" value="1"/>
</dbReference>
<gene>
    <name evidence="5" type="primary">nuoN</name>
    <name evidence="8" type="ORF">SAMN06265220_102451</name>
</gene>
<feature type="transmembrane region" description="Helical" evidence="5">
    <location>
        <begin position="292"/>
        <end position="312"/>
    </location>
</feature>
<dbReference type="GO" id="GO:0005886">
    <property type="term" value="C:plasma membrane"/>
    <property type="evidence" value="ECO:0007669"/>
    <property type="project" value="UniProtKB-SubCell"/>
</dbReference>
<dbReference type="PANTHER" id="PTHR22773">
    <property type="entry name" value="NADH DEHYDROGENASE"/>
    <property type="match status" value="1"/>
</dbReference>
<keyword evidence="5" id="KW-1003">Cell membrane</keyword>
<feature type="transmembrane region" description="Helical" evidence="5">
    <location>
        <begin position="25"/>
        <end position="43"/>
    </location>
</feature>
<dbReference type="HAMAP" id="MF_00445">
    <property type="entry name" value="NDH1_NuoN_1"/>
    <property type="match status" value="1"/>
</dbReference>
<feature type="transmembrane region" description="Helical" evidence="5">
    <location>
        <begin position="99"/>
        <end position="132"/>
    </location>
</feature>
<accession>A0A521CLA0</accession>
<reference evidence="8 9" key="1">
    <citation type="submission" date="2017-05" db="EMBL/GenBank/DDBJ databases">
        <authorList>
            <person name="Varghese N."/>
            <person name="Submissions S."/>
        </authorList>
    </citation>
    <scope>NUCLEOTIDE SEQUENCE [LARGE SCALE GENOMIC DNA]</scope>
    <source>
        <strain evidence="8 9">DSM 29982</strain>
    </source>
</reference>
<dbReference type="EC" id="7.1.1.-" evidence="5"/>
<evidence type="ECO:0000256" key="4">
    <source>
        <dbReference type="ARBA" id="ARBA00023136"/>
    </source>
</evidence>
<evidence type="ECO:0000256" key="3">
    <source>
        <dbReference type="ARBA" id="ARBA00022989"/>
    </source>
</evidence>
<keyword evidence="5" id="KW-0520">NAD</keyword>
<evidence type="ECO:0000313" key="9">
    <source>
        <dbReference type="Proteomes" id="UP000319267"/>
    </source>
</evidence>
<feature type="transmembrane region" description="Helical" evidence="5">
    <location>
        <begin position="148"/>
        <end position="169"/>
    </location>
</feature>
<protein>
    <recommendedName>
        <fullName evidence="5">NADH-quinone oxidoreductase subunit N</fullName>
        <ecNumber evidence="5">7.1.1.-</ecNumber>
    </recommendedName>
    <alternativeName>
        <fullName evidence="5">NADH dehydrogenase I subunit N</fullName>
    </alternativeName>
    <alternativeName>
        <fullName evidence="5">NDH-1 subunit N</fullName>
    </alternativeName>
</protein>
<dbReference type="OrthoDB" id="9811718at2"/>
<feature type="transmembrane region" description="Helical" evidence="5">
    <location>
        <begin position="394"/>
        <end position="415"/>
    </location>
</feature>
<keyword evidence="2 5" id="KW-0812">Transmembrane</keyword>
<evidence type="ECO:0000256" key="5">
    <source>
        <dbReference type="HAMAP-Rule" id="MF_00445"/>
    </source>
</evidence>
<dbReference type="Proteomes" id="UP000319267">
    <property type="component" value="Unassembled WGS sequence"/>
</dbReference>
<dbReference type="EMBL" id="FXTQ01000002">
    <property type="protein sequence ID" value="SMO60145.1"/>
    <property type="molecule type" value="Genomic_DNA"/>
</dbReference>
<feature type="transmembrane region" description="Helical" evidence="5">
    <location>
        <begin position="318"/>
        <end position="339"/>
    </location>
</feature>
<evidence type="ECO:0000313" key="8">
    <source>
        <dbReference type="EMBL" id="SMO60145.1"/>
    </source>
</evidence>
<dbReference type="GO" id="GO:0042773">
    <property type="term" value="P:ATP synthesis coupled electron transport"/>
    <property type="evidence" value="ECO:0007669"/>
    <property type="project" value="InterPro"/>
</dbReference>
<feature type="transmembrane region" description="Helical" evidence="5">
    <location>
        <begin position="225"/>
        <end position="246"/>
    </location>
</feature>
<evidence type="ECO:0000256" key="6">
    <source>
        <dbReference type="RuleBase" id="RU000320"/>
    </source>
</evidence>